<organism evidence="2 3">
    <name type="scientific">Ramlibacter albus</name>
    <dbReference type="NCBI Taxonomy" id="2079448"/>
    <lineage>
        <taxon>Bacteria</taxon>
        <taxon>Pseudomonadati</taxon>
        <taxon>Pseudomonadota</taxon>
        <taxon>Betaproteobacteria</taxon>
        <taxon>Burkholderiales</taxon>
        <taxon>Comamonadaceae</taxon>
        <taxon>Ramlibacter</taxon>
    </lineage>
</organism>
<protein>
    <submittedName>
        <fullName evidence="2">Class I SAM-dependent methyltransferase</fullName>
    </submittedName>
</protein>
<dbReference type="RefSeq" id="WP_187084922.1">
    <property type="nucleotide sequence ID" value="NZ_JACORU010000016.1"/>
</dbReference>
<dbReference type="Gene3D" id="3.40.50.150">
    <property type="entry name" value="Vaccinia Virus protein VP39"/>
    <property type="match status" value="1"/>
</dbReference>
<dbReference type="SUPFAM" id="SSF53335">
    <property type="entry name" value="S-adenosyl-L-methionine-dependent methyltransferases"/>
    <property type="match status" value="1"/>
</dbReference>
<dbReference type="GO" id="GO:0032259">
    <property type="term" value="P:methylation"/>
    <property type="evidence" value="ECO:0007669"/>
    <property type="project" value="UniProtKB-KW"/>
</dbReference>
<dbReference type="GO" id="GO:0008168">
    <property type="term" value="F:methyltransferase activity"/>
    <property type="evidence" value="ECO:0007669"/>
    <property type="project" value="UniProtKB-KW"/>
</dbReference>
<feature type="region of interest" description="Disordered" evidence="1">
    <location>
        <begin position="10"/>
        <end position="29"/>
    </location>
</feature>
<evidence type="ECO:0000313" key="2">
    <source>
        <dbReference type="EMBL" id="MBC5768303.1"/>
    </source>
</evidence>
<dbReference type="Pfam" id="PF13489">
    <property type="entry name" value="Methyltransf_23"/>
    <property type="match status" value="1"/>
</dbReference>
<keyword evidence="2" id="KW-0808">Transferase</keyword>
<dbReference type="CDD" id="cd02440">
    <property type="entry name" value="AdoMet_MTases"/>
    <property type="match status" value="1"/>
</dbReference>
<evidence type="ECO:0000313" key="3">
    <source>
        <dbReference type="Proteomes" id="UP000596827"/>
    </source>
</evidence>
<name>A0A923MDD6_9BURK</name>
<accession>A0A923MDD6</accession>
<evidence type="ECO:0000256" key="1">
    <source>
        <dbReference type="SAM" id="MobiDB-lite"/>
    </source>
</evidence>
<keyword evidence="2" id="KW-0489">Methyltransferase</keyword>
<dbReference type="Proteomes" id="UP000596827">
    <property type="component" value="Unassembled WGS sequence"/>
</dbReference>
<dbReference type="InterPro" id="IPR029063">
    <property type="entry name" value="SAM-dependent_MTases_sf"/>
</dbReference>
<dbReference type="EMBL" id="JACORU010000016">
    <property type="protein sequence ID" value="MBC5768303.1"/>
    <property type="molecule type" value="Genomic_DNA"/>
</dbReference>
<proteinExistence type="predicted"/>
<sequence length="267" mass="29550">MSLLMNALRSVARPRRDEAPPVPAPASAEAPAWHTLGTQTGMQHQHYGDIERPFVEQMFDHVPRRLLDIGCSSGAVGSGLKGSIPGLWVWGCEINPDSARMAATRLDHVTAAPRDQWGEADLALVRTVDTVLMLDVLEHMYNPWAELQFLAANLPDDAQVIVSMPNIGHYSVLQGLAEGAFPYGPIGILDVTHVRFFTFTGMVAMFEETGFDVDENWVTSYTRNIELTSFPTPVAMGKLVFNVASAEEWARLNAIQYGFRLSLKPRR</sequence>
<keyword evidence="3" id="KW-1185">Reference proteome</keyword>
<dbReference type="AlphaFoldDB" id="A0A923MDD6"/>
<gene>
    <name evidence="2" type="ORF">H8R02_27835</name>
</gene>
<comment type="caution">
    <text evidence="2">The sequence shown here is derived from an EMBL/GenBank/DDBJ whole genome shotgun (WGS) entry which is preliminary data.</text>
</comment>
<reference evidence="2" key="1">
    <citation type="submission" date="2020-08" db="EMBL/GenBank/DDBJ databases">
        <title>Ramlibacter sp. GTP1 16S ribosomal RNA gene genome sequencing and assembly.</title>
        <authorList>
            <person name="Kang M."/>
        </authorList>
    </citation>
    <scope>NUCLEOTIDE SEQUENCE</scope>
    <source>
        <strain evidence="2">GTP1</strain>
    </source>
</reference>